<dbReference type="EMBL" id="JABBNI010000047">
    <property type="protein sequence ID" value="NMM64690.1"/>
    <property type="molecule type" value="Genomic_DNA"/>
</dbReference>
<comment type="caution">
    <text evidence="1">The sequence shown here is derived from an EMBL/GenBank/DDBJ whole genome shotgun (WGS) entry which is preliminary data.</text>
</comment>
<sequence length="58" mass="7128">MKKNQNELTYKNKIRSTKENLYRETEAYDAKFALYKTGSILPIDIYKYNLYNYKLYFL</sequence>
<evidence type="ECO:0000313" key="2">
    <source>
        <dbReference type="Proteomes" id="UP000537131"/>
    </source>
</evidence>
<keyword evidence="2" id="KW-1185">Reference proteome</keyword>
<protein>
    <submittedName>
        <fullName evidence="1">Uncharacterized protein</fullName>
    </submittedName>
</protein>
<proteinExistence type="predicted"/>
<dbReference type="AlphaFoldDB" id="A0A7Y0ELP9"/>
<organism evidence="1 2">
    <name type="scientific">Clostridium muellerianum</name>
    <dbReference type="NCBI Taxonomy" id="2716538"/>
    <lineage>
        <taxon>Bacteria</taxon>
        <taxon>Bacillati</taxon>
        <taxon>Bacillota</taxon>
        <taxon>Clostridia</taxon>
        <taxon>Eubacteriales</taxon>
        <taxon>Clostridiaceae</taxon>
        <taxon>Clostridium</taxon>
    </lineage>
</organism>
<reference evidence="1 2" key="1">
    <citation type="submission" date="2020-04" db="EMBL/GenBank/DDBJ databases">
        <authorList>
            <person name="Doyle D.A."/>
        </authorList>
    </citation>
    <scope>NUCLEOTIDE SEQUENCE [LARGE SCALE GENOMIC DNA]</scope>
    <source>
        <strain evidence="1 2">P21</strain>
    </source>
</reference>
<accession>A0A7Y0ELP9</accession>
<reference evidence="1 2" key="2">
    <citation type="submission" date="2020-06" db="EMBL/GenBank/DDBJ databases">
        <title>Complete Genome Sequence of Clostridium muelleri sp. nov. P21T, an Acid-Alcohol Producing Acetogen Isolated from Old Hay.</title>
        <authorList>
            <person name="Duncan K.E."/>
            <person name="Tanner R.S."/>
        </authorList>
    </citation>
    <scope>NUCLEOTIDE SEQUENCE [LARGE SCALE GENOMIC DNA]</scope>
    <source>
        <strain evidence="1 2">P21</strain>
    </source>
</reference>
<dbReference type="Proteomes" id="UP000537131">
    <property type="component" value="Unassembled WGS sequence"/>
</dbReference>
<name>A0A7Y0ELP9_9CLOT</name>
<dbReference type="RefSeq" id="WP_169299273.1">
    <property type="nucleotide sequence ID" value="NZ_JABBNI010000047.1"/>
</dbReference>
<evidence type="ECO:0000313" key="1">
    <source>
        <dbReference type="EMBL" id="NMM64690.1"/>
    </source>
</evidence>
<gene>
    <name evidence="1" type="ORF">HBE96_18955</name>
</gene>